<dbReference type="GO" id="GO:0070761">
    <property type="term" value="C:pre-snoRNP complex"/>
    <property type="evidence" value="ECO:0007669"/>
    <property type="project" value="TreeGrafter"/>
</dbReference>
<feature type="compositionally biased region" description="Acidic residues" evidence="5">
    <location>
        <begin position="722"/>
        <end position="737"/>
    </location>
</feature>
<dbReference type="VEuPathDB" id="PlasmoDB:PfNF54_080008300"/>
<dbReference type="GO" id="GO:0005634">
    <property type="term" value="C:nucleus"/>
    <property type="evidence" value="ECO:0007669"/>
    <property type="project" value="TreeGrafter"/>
</dbReference>
<dbReference type="Proteomes" id="UP000232684">
    <property type="component" value="Unassembled WGS sequence"/>
</dbReference>
<feature type="domain" description="HIT-type" evidence="6">
    <location>
        <begin position="429"/>
        <end position="463"/>
    </location>
</feature>
<evidence type="ECO:0000259" key="6">
    <source>
        <dbReference type="PROSITE" id="PS51083"/>
    </source>
</evidence>
<dbReference type="GO" id="GO:0000492">
    <property type="term" value="P:box C/D snoRNP assembly"/>
    <property type="evidence" value="ECO:0007669"/>
    <property type="project" value="TreeGrafter"/>
</dbReference>
<reference evidence="8 9" key="1">
    <citation type="submission" date="2017-11" db="EMBL/GenBank/DDBJ databases">
        <title>Plasmodium falciparum NF54 genome assembly.</title>
        <authorList>
            <person name="Bryant J.M."/>
            <person name="Baumgarten S."/>
            <person name="Scheidig-Benatar C."/>
            <person name="Scherf A."/>
        </authorList>
    </citation>
    <scope>NUCLEOTIDE SEQUENCE [LARGE SCALE GENOMIC DNA]</scope>
    <source>
        <strain evidence="8">NF54</strain>
    </source>
</reference>
<dbReference type="PANTHER" id="PTHR13483">
    <property type="entry name" value="BOX C_D SNORNA PROTEIN 1-RELATED"/>
    <property type="match status" value="1"/>
</dbReference>
<dbReference type="Proteomes" id="UP000754359">
    <property type="component" value="Unassembled WGS sequence"/>
</dbReference>
<evidence type="ECO:0000313" key="8">
    <source>
        <dbReference type="EMBL" id="PKC47488.1"/>
    </source>
</evidence>
<dbReference type="FunFam" id="3.30.60.190:FF:000008">
    <property type="entry name" value="Zinc finger protein"/>
    <property type="match status" value="1"/>
</dbReference>
<feature type="region of interest" description="Disordered" evidence="5">
    <location>
        <begin position="624"/>
        <end position="643"/>
    </location>
</feature>
<feature type="compositionally biased region" description="Acidic residues" evidence="5">
    <location>
        <begin position="797"/>
        <end position="831"/>
    </location>
</feature>
<dbReference type="GO" id="GO:0000463">
    <property type="term" value="P:maturation of LSU-rRNA from tricistronic rRNA transcript (SSU-rRNA, 5.8S rRNA, LSU-rRNA)"/>
    <property type="evidence" value="ECO:0007669"/>
    <property type="project" value="TreeGrafter"/>
</dbReference>
<keyword evidence="3" id="KW-0862">Zinc</keyword>
<evidence type="ECO:0000313" key="9">
    <source>
        <dbReference type="Proteomes" id="UP000232684"/>
    </source>
</evidence>
<evidence type="ECO:0000256" key="5">
    <source>
        <dbReference type="SAM" id="MobiDB-lite"/>
    </source>
</evidence>
<dbReference type="GO" id="GO:0048254">
    <property type="term" value="P:snoRNA localization"/>
    <property type="evidence" value="ECO:0007669"/>
    <property type="project" value="TreeGrafter"/>
</dbReference>
<name>A0A2I0BX25_PLAFO</name>
<dbReference type="SMR" id="A0A2I0BX25"/>
<dbReference type="PROSITE" id="PS51083">
    <property type="entry name" value="ZF_HIT"/>
    <property type="match status" value="1"/>
</dbReference>
<feature type="region of interest" description="Disordered" evidence="5">
    <location>
        <begin position="694"/>
        <end position="890"/>
    </location>
</feature>
<dbReference type="EMBL" id="NYMT01000006">
    <property type="protein sequence ID" value="PKC47488.1"/>
    <property type="molecule type" value="Genomic_DNA"/>
</dbReference>
<keyword evidence="1" id="KW-0479">Metal-binding</keyword>
<evidence type="ECO:0000313" key="10">
    <source>
        <dbReference type="Proteomes" id="UP000754359"/>
    </source>
</evidence>
<comment type="caution">
    <text evidence="8">The sequence shown here is derived from an EMBL/GenBank/DDBJ whole genome shotgun (WGS) entry which is preliminary data.</text>
</comment>
<evidence type="ECO:0000256" key="3">
    <source>
        <dbReference type="ARBA" id="ARBA00022833"/>
    </source>
</evidence>
<organism evidence="8 9">
    <name type="scientific">Plasmodium falciparum (isolate NF54)</name>
    <dbReference type="NCBI Taxonomy" id="5843"/>
    <lineage>
        <taxon>Eukaryota</taxon>
        <taxon>Sar</taxon>
        <taxon>Alveolata</taxon>
        <taxon>Apicomplexa</taxon>
        <taxon>Aconoidasida</taxon>
        <taxon>Haemosporida</taxon>
        <taxon>Plasmodiidae</taxon>
        <taxon>Plasmodium</taxon>
        <taxon>Plasmodium (Laverania)</taxon>
    </lineage>
</organism>
<dbReference type="EMBL" id="QFXU01000009">
    <property type="protein sequence ID" value="KAF4330282.1"/>
    <property type="molecule type" value="Genomic_DNA"/>
</dbReference>
<protein>
    <submittedName>
        <fullName evidence="8">Zinc finger protein</fullName>
    </submittedName>
</protein>
<feature type="compositionally biased region" description="Basic and acidic residues" evidence="5">
    <location>
        <begin position="738"/>
        <end position="753"/>
    </location>
</feature>
<proteinExistence type="predicted"/>
<evidence type="ECO:0000256" key="1">
    <source>
        <dbReference type="ARBA" id="ARBA00022723"/>
    </source>
</evidence>
<feature type="compositionally biased region" description="Acidic residues" evidence="5">
    <location>
        <begin position="839"/>
        <end position="881"/>
    </location>
</feature>
<dbReference type="SUPFAM" id="SSF144232">
    <property type="entry name" value="HIT/MYND zinc finger-like"/>
    <property type="match status" value="1"/>
</dbReference>
<dbReference type="PANTHER" id="PTHR13483:SF3">
    <property type="entry name" value="BOX C_D SNORNA PROTEIN 1"/>
    <property type="match status" value="1"/>
</dbReference>
<dbReference type="Gene3D" id="3.30.60.190">
    <property type="match status" value="1"/>
</dbReference>
<gene>
    <name evidence="8" type="ORF">CK202_2373</name>
    <name evidence="7" type="ORF">CYL21_1350</name>
</gene>
<dbReference type="InterPro" id="IPR051639">
    <property type="entry name" value="BCD1"/>
</dbReference>
<evidence type="ECO:0000313" key="7">
    <source>
        <dbReference type="EMBL" id="KAF4330282.1"/>
    </source>
</evidence>
<feature type="compositionally biased region" description="Polar residues" evidence="5">
    <location>
        <begin position="699"/>
        <end position="710"/>
    </location>
</feature>
<keyword evidence="2 4" id="KW-0863">Zinc-finger</keyword>
<dbReference type="AlphaFoldDB" id="A0A2I0BX25"/>
<dbReference type="CDD" id="cd23023">
    <property type="entry name" value="zf-HIT_BCD1"/>
    <property type="match status" value="1"/>
</dbReference>
<dbReference type="GO" id="GO:0008270">
    <property type="term" value="F:zinc ion binding"/>
    <property type="evidence" value="ECO:0007669"/>
    <property type="project" value="UniProtKB-UniRule"/>
</dbReference>
<evidence type="ECO:0000256" key="2">
    <source>
        <dbReference type="ARBA" id="ARBA00022771"/>
    </source>
</evidence>
<evidence type="ECO:0000256" key="4">
    <source>
        <dbReference type="PROSITE-ProRule" id="PRU00453"/>
    </source>
</evidence>
<accession>A0A2I0BX25</accession>
<reference evidence="7 10" key="2">
    <citation type="submission" date="2018-05" db="EMBL/GenBank/DDBJ databases">
        <title>Genome assembly of Plasmodium falciparum NF54 DiCre.</title>
        <authorList>
            <person name="Baumgarten S."/>
            <person name="Treeck M."/>
            <person name="Scherf A."/>
        </authorList>
    </citation>
    <scope>NUCLEOTIDE SEQUENCE [LARGE SCALE GENOMIC DNA]</scope>
    <source>
        <strain evidence="7">NF54</strain>
    </source>
</reference>
<sequence>MNYLKDPYVVNNEHEINRNNCYLHEEEKKYINVEEKHFINVQQKDFINVQQKDFINVKQNEFINVKQNEFINVEQKDFLNVEQKDFLNVEECIPQNNNLSSRKRYINYNNISGPYNIHNNFYNHYKKQKKHYNATNFYAKNNLFSHNQQNGVYHMNINNRNVSNNGCVMNKITKSFEKKKQKKSSSHGLYKHVNDTTTCLLDNQIYEHNNLYLNTDSFVDCEQNKNDSKKHRNNKHVRDSEYVYNSEFAQNSDQRVSSLSCENKPINNPVKRSFILNDKNVGSGYFLNETIVENMNYHNNKYEDNKNHVSNQFINDTYCNNNNNNNIYVKNETCYNFLPNNDTERNEMNSTHAIEREEDIIKHITKYNEEGKRRKKKRNMDILSKDEILKDAVEYFKKCSSRNIDNVNYDSSYEEDMKIKNLHHKENMCYVCKEKEHIYKCPYCEICTCSLVCSKNHKKMFKCTQKLKKNLKIKNVSKGNFDESILYKDFLYLQNIETIIRGNYKYIKVKNYETTNIWLLHNKMLIKLLKKRKIILLKAPIFTKIHKENKTFIYNHILFWTIKITFVNLNIRILHHEINENLTFLQIIQYLCSKIEKLQTKIFIYLQNVKSIYVSLNNEQPNKARKNLNHHQNKNTNNDNNNACDMKKYCSVQQVLRKSLCGKSFYEYPHFDIEILYEDNKPIVNPLYELEHKKEEDNQQNCQQEGSIGNTIRMREGGEDNKEGDEDNKEGDEDNKEGDEHNKEDDKDNKENDENNDEGDENNDEGDEDNDEDDEDNDEDDEDNDEGDEGNDKGDEYNDEGDENNDEGDEDNDEDDEDNDEDDEDNDEGDEGNDKGDEYNDEGDEYNDEGDEYNDEGDEYNDEGDEYNDEGDEYNDEDDNDMNNNDKNNM</sequence>
<feature type="compositionally biased region" description="Acidic residues" evidence="5">
    <location>
        <begin position="754"/>
        <end position="789"/>
    </location>
</feature>
<dbReference type="InterPro" id="IPR007529">
    <property type="entry name" value="Znf_HIT"/>
</dbReference>
<feature type="compositionally biased region" description="Basic residues" evidence="5">
    <location>
        <begin position="624"/>
        <end position="633"/>
    </location>
</feature>